<organism evidence="1 2">
    <name type="scientific">Datura stramonium</name>
    <name type="common">Jimsonweed</name>
    <name type="synonym">Common thornapple</name>
    <dbReference type="NCBI Taxonomy" id="4076"/>
    <lineage>
        <taxon>Eukaryota</taxon>
        <taxon>Viridiplantae</taxon>
        <taxon>Streptophyta</taxon>
        <taxon>Embryophyta</taxon>
        <taxon>Tracheophyta</taxon>
        <taxon>Spermatophyta</taxon>
        <taxon>Magnoliopsida</taxon>
        <taxon>eudicotyledons</taxon>
        <taxon>Gunneridae</taxon>
        <taxon>Pentapetalae</taxon>
        <taxon>asterids</taxon>
        <taxon>lamiids</taxon>
        <taxon>Solanales</taxon>
        <taxon>Solanaceae</taxon>
        <taxon>Solanoideae</taxon>
        <taxon>Datureae</taxon>
        <taxon>Datura</taxon>
    </lineage>
</organism>
<protein>
    <recommendedName>
        <fullName evidence="3">Secreted protein</fullName>
    </recommendedName>
</protein>
<dbReference type="Proteomes" id="UP000823775">
    <property type="component" value="Unassembled WGS sequence"/>
</dbReference>
<comment type="caution">
    <text evidence="1">The sequence shown here is derived from an EMBL/GenBank/DDBJ whole genome shotgun (WGS) entry which is preliminary data.</text>
</comment>
<keyword evidence="2" id="KW-1185">Reference proteome</keyword>
<name>A0ABS8TG84_DATST</name>
<evidence type="ECO:0000313" key="1">
    <source>
        <dbReference type="EMBL" id="MCD7469870.1"/>
    </source>
</evidence>
<reference evidence="1 2" key="1">
    <citation type="journal article" date="2021" name="BMC Genomics">
        <title>Datura genome reveals duplications of psychoactive alkaloid biosynthetic genes and high mutation rate following tissue culture.</title>
        <authorList>
            <person name="Rajewski A."/>
            <person name="Carter-House D."/>
            <person name="Stajich J."/>
            <person name="Litt A."/>
        </authorList>
    </citation>
    <scope>NUCLEOTIDE SEQUENCE [LARGE SCALE GENOMIC DNA]</scope>
    <source>
        <strain evidence="1">AR-01</strain>
    </source>
</reference>
<dbReference type="EMBL" id="JACEIK010001499">
    <property type="protein sequence ID" value="MCD7469870.1"/>
    <property type="molecule type" value="Genomic_DNA"/>
</dbReference>
<gene>
    <name evidence="1" type="ORF">HAX54_009186</name>
</gene>
<sequence>MVCIVLCGWCSMEISWIVTGLLPIMRIDLALAWHKNPFIERHAQCDMAFVATSAWRGMEPTCKLTACPTTIFPSQLHAFSLKFIPSFLLALETS</sequence>
<accession>A0ABS8TG84</accession>
<evidence type="ECO:0008006" key="3">
    <source>
        <dbReference type="Google" id="ProtNLM"/>
    </source>
</evidence>
<evidence type="ECO:0000313" key="2">
    <source>
        <dbReference type="Proteomes" id="UP000823775"/>
    </source>
</evidence>
<proteinExistence type="predicted"/>